<name>A0A922MKN5_SPOEX</name>
<dbReference type="AlphaFoldDB" id="A0A922MKN5"/>
<dbReference type="Proteomes" id="UP000814243">
    <property type="component" value="Unassembled WGS sequence"/>
</dbReference>
<evidence type="ECO:0000313" key="2">
    <source>
        <dbReference type="Proteomes" id="UP000814243"/>
    </source>
</evidence>
<sequence>MQVREAGRAGETDEKAAEAELNVKLVVALRSWSAAVGTPIQQDQEGASRDLDLFVTAYYAQPSAMLFDRNLSECSWLEIASKAAVLELMASTVAARGWEASAAQWDFVNIALCSLLGAARRGLAHWGSAALAALAVPALRLLRATAAFVRAVPARAQRAQPAPHVAGLPREWADIFAPDLNYNLFSIILHVLECCEGSMTSPQVEVLGELIQCAPLLQWDALAGEHRAGPAAPLGLQRLARAAADALASAAPPPLLQLAHATLLALARPLVLDDAERLAAWSAPEPESDATEERPTPTLCLDYLHPAFTAGHELLDAALGSVVVGEGTCELVAGSDSYCVALGWLLLVDAQAELCELARGDLAQQYAQQHRSRRYAEPVLTAALRLLPPALLQHGGDGADAAPAPQLAAAFERRPQYGVRAAERAEHVSALACRALYRLLDGAGAAGARGWWGAAPTRAARLLERVVCQYVAPRAVRLQLQDLQAHAADLDDVEVGHLAFTLFT</sequence>
<gene>
    <name evidence="1" type="ORF">HF086_016763</name>
</gene>
<dbReference type="EMBL" id="JACEFF010000396">
    <property type="protein sequence ID" value="KAH9638438.1"/>
    <property type="molecule type" value="Genomic_DNA"/>
</dbReference>
<evidence type="ECO:0000313" key="1">
    <source>
        <dbReference type="EMBL" id="KAH9638438.1"/>
    </source>
</evidence>
<reference evidence="1" key="1">
    <citation type="journal article" date="2021" name="G3 (Bethesda)">
        <title>Genome and transcriptome analysis of the beet armyworm Spodoptera exigua reveals targets for pest control. .</title>
        <authorList>
            <person name="Simon S."/>
            <person name="Breeschoten T."/>
            <person name="Jansen H.J."/>
            <person name="Dirks R.P."/>
            <person name="Schranz M.E."/>
            <person name="Ros V.I.D."/>
        </authorList>
    </citation>
    <scope>NUCLEOTIDE SEQUENCE</scope>
    <source>
        <strain evidence="1">TB_SE_WUR_2020</strain>
    </source>
</reference>
<organism evidence="1 2">
    <name type="scientific">Spodoptera exigua</name>
    <name type="common">Beet armyworm</name>
    <name type="synonym">Noctua fulgens</name>
    <dbReference type="NCBI Taxonomy" id="7107"/>
    <lineage>
        <taxon>Eukaryota</taxon>
        <taxon>Metazoa</taxon>
        <taxon>Ecdysozoa</taxon>
        <taxon>Arthropoda</taxon>
        <taxon>Hexapoda</taxon>
        <taxon>Insecta</taxon>
        <taxon>Pterygota</taxon>
        <taxon>Neoptera</taxon>
        <taxon>Endopterygota</taxon>
        <taxon>Lepidoptera</taxon>
        <taxon>Glossata</taxon>
        <taxon>Ditrysia</taxon>
        <taxon>Noctuoidea</taxon>
        <taxon>Noctuidae</taxon>
        <taxon>Amphipyrinae</taxon>
        <taxon>Spodoptera</taxon>
    </lineage>
</organism>
<proteinExistence type="predicted"/>
<comment type="caution">
    <text evidence="1">The sequence shown here is derived from an EMBL/GenBank/DDBJ whole genome shotgun (WGS) entry which is preliminary data.</text>
</comment>
<accession>A0A922MKN5</accession>
<protein>
    <submittedName>
        <fullName evidence="1">Uncharacterized protein</fullName>
    </submittedName>
</protein>